<sequence length="176" mass="18271">MMRPGHRYLWSGAAAGINVTLQRQNVGTTAWVTIGAAKTVTGGIASVPFTSSINGNFRAVLASSVPGETVLTPAIAASSVATVGWRSAPGTATRNVTAAYEVTASPYDAGNVAHLQVRKPGTTTWTTVRSVAVPTTRIARMTYAFPTAGAWGIRVYRAPTTQHTGGLSPVITTTVK</sequence>
<reference evidence="2" key="1">
    <citation type="submission" date="2019-09" db="EMBL/GenBank/DDBJ databases">
        <title>Antimicrobial potential of Antarctic Bacteria.</title>
        <authorList>
            <person name="Benaud N."/>
            <person name="Edwards R.J."/>
            <person name="Ferrari B.C."/>
        </authorList>
    </citation>
    <scope>NUCLEOTIDE SEQUENCE [LARGE SCALE GENOMIC DNA]</scope>
    <source>
        <strain evidence="2">SPB151</strain>
    </source>
</reference>
<organism evidence="1 2">
    <name type="scientific">Kribbella qitaiheensis</name>
    <dbReference type="NCBI Taxonomy" id="1544730"/>
    <lineage>
        <taxon>Bacteria</taxon>
        <taxon>Bacillati</taxon>
        <taxon>Actinomycetota</taxon>
        <taxon>Actinomycetes</taxon>
        <taxon>Propionibacteriales</taxon>
        <taxon>Kribbellaceae</taxon>
        <taxon>Kribbella</taxon>
    </lineage>
</organism>
<protein>
    <recommendedName>
        <fullName evidence="3">Fibronectin type III domain-containing protein</fullName>
    </recommendedName>
</protein>
<dbReference type="KEGG" id="kqi:F1D05_26670"/>
<reference evidence="1 2" key="2">
    <citation type="journal article" date="2020" name="Microbiol. Resour. Announc.">
        <title>Antarctic desert soil bacteria exhibit high novel natural product potential, evaluated through long-read genome sequencing and comparative genomics.</title>
        <authorList>
            <person name="Benaud N."/>
            <person name="Edwards R.J."/>
            <person name="Amos T.G."/>
            <person name="D'Agostino P.M."/>
            <person name="Gutierrez-Chavez C."/>
            <person name="Montgomery K."/>
            <person name="Nicetic I."/>
            <person name="Ferrari B.C."/>
        </authorList>
    </citation>
    <scope>NUCLEOTIDE SEQUENCE [LARGE SCALE GENOMIC DNA]</scope>
    <source>
        <strain evidence="1 2">SPB151</strain>
    </source>
</reference>
<evidence type="ECO:0000313" key="1">
    <source>
        <dbReference type="EMBL" id="QNE20842.1"/>
    </source>
</evidence>
<evidence type="ECO:0008006" key="3">
    <source>
        <dbReference type="Google" id="ProtNLM"/>
    </source>
</evidence>
<accession>A0A7G6X3M7</accession>
<dbReference type="EMBL" id="CP043661">
    <property type="protein sequence ID" value="QNE20842.1"/>
    <property type="molecule type" value="Genomic_DNA"/>
</dbReference>
<evidence type="ECO:0000313" key="2">
    <source>
        <dbReference type="Proteomes" id="UP000515563"/>
    </source>
</evidence>
<proteinExistence type="predicted"/>
<keyword evidence="2" id="KW-1185">Reference proteome</keyword>
<name>A0A7G6X3M7_9ACTN</name>
<dbReference type="Proteomes" id="UP000515563">
    <property type="component" value="Chromosome"/>
</dbReference>
<dbReference type="AlphaFoldDB" id="A0A7G6X3M7"/>
<gene>
    <name evidence="1" type="ORF">F1D05_26670</name>
</gene>